<sequence>MDVNVEDCLTGRLPCIGSDIEPVDGFIRLDHICAAILNKRFDGVPFGLVKIEIIRNMATGDNEGMPIRHWKAVTDCKRQFVFGNDPS</sequence>
<reference evidence="1 2" key="1">
    <citation type="submission" date="2016-04" db="EMBL/GenBank/DDBJ databases">
        <title>Draft genome sequence of freshwater magnetotactic bacteria Magnetospirillum marisnigri SP-1 and Magnetospirillum moscoviense BB-1.</title>
        <authorList>
            <person name="Koziaeva V."/>
            <person name="Dziuba M.V."/>
            <person name="Ivanov T.M."/>
            <person name="Kuznetsov B."/>
            <person name="Grouzdev D.S."/>
        </authorList>
    </citation>
    <scope>NUCLEOTIDE SEQUENCE [LARGE SCALE GENOMIC DNA]</scope>
    <source>
        <strain evidence="1 2">SP-1</strain>
    </source>
</reference>
<keyword evidence="2" id="KW-1185">Reference proteome</keyword>
<dbReference type="EMBL" id="LWQT01000076">
    <property type="protein sequence ID" value="OAN48327.1"/>
    <property type="molecule type" value="Genomic_DNA"/>
</dbReference>
<evidence type="ECO:0000313" key="1">
    <source>
        <dbReference type="EMBL" id="OAN48327.1"/>
    </source>
</evidence>
<evidence type="ECO:0000313" key="2">
    <source>
        <dbReference type="Proteomes" id="UP000078428"/>
    </source>
</evidence>
<dbReference type="AlphaFoldDB" id="A0A178MJL2"/>
<comment type="caution">
    <text evidence="1">The sequence shown here is derived from an EMBL/GenBank/DDBJ whole genome shotgun (WGS) entry which is preliminary data.</text>
</comment>
<protein>
    <submittedName>
        <fullName evidence="1">Uncharacterized protein</fullName>
    </submittedName>
</protein>
<organism evidence="1 2">
    <name type="scientific">Paramagnetospirillum marisnigri</name>
    <dbReference type="NCBI Taxonomy" id="1285242"/>
    <lineage>
        <taxon>Bacteria</taxon>
        <taxon>Pseudomonadati</taxon>
        <taxon>Pseudomonadota</taxon>
        <taxon>Alphaproteobacteria</taxon>
        <taxon>Rhodospirillales</taxon>
        <taxon>Magnetospirillaceae</taxon>
        <taxon>Paramagnetospirillum</taxon>
    </lineage>
</organism>
<accession>A0A178MJL2</accession>
<name>A0A178MJL2_9PROT</name>
<gene>
    <name evidence="1" type="ORF">A6A04_20180</name>
</gene>
<proteinExistence type="predicted"/>
<dbReference type="Proteomes" id="UP000078428">
    <property type="component" value="Unassembled WGS sequence"/>
</dbReference>